<reference evidence="9" key="1">
    <citation type="journal article" date="2020" name="bioRxiv">
        <title>Hybrid origin of Populus tomentosa Carr. identified through genome sequencing and phylogenomic analysis.</title>
        <authorList>
            <person name="An X."/>
            <person name="Gao K."/>
            <person name="Chen Z."/>
            <person name="Li J."/>
            <person name="Yang X."/>
            <person name="Yang X."/>
            <person name="Zhou J."/>
            <person name="Guo T."/>
            <person name="Zhao T."/>
            <person name="Huang S."/>
            <person name="Miao D."/>
            <person name="Khan W.U."/>
            <person name="Rao P."/>
            <person name="Ye M."/>
            <person name="Lei B."/>
            <person name="Liao W."/>
            <person name="Wang J."/>
            <person name="Ji L."/>
            <person name="Li Y."/>
            <person name="Guo B."/>
            <person name="Mustafa N.S."/>
            <person name="Li S."/>
            <person name="Yun Q."/>
            <person name="Keller S.R."/>
            <person name="Mao J."/>
            <person name="Zhang R."/>
            <person name="Strauss S.H."/>
        </authorList>
    </citation>
    <scope>NUCLEOTIDE SEQUENCE</scope>
    <source>
        <strain evidence="9">GM15</strain>
        <tissue evidence="9">Leaf</tissue>
    </source>
</reference>
<comment type="function">
    <text evidence="7">Essential component of the cytosolic iron-sulfur (Fe/S) protein assembly machinery. Required for the maturation of extramitochondrial Fe/S proteins.</text>
</comment>
<dbReference type="CDD" id="cd09218">
    <property type="entry name" value="TLP-PA"/>
    <property type="match status" value="1"/>
</dbReference>
<dbReference type="AlphaFoldDB" id="A0A8X8ALK3"/>
<dbReference type="PROSITE" id="PS50294">
    <property type="entry name" value="WD_REPEATS_REGION"/>
    <property type="match status" value="5"/>
</dbReference>
<evidence type="ECO:0000256" key="6">
    <source>
        <dbReference type="ARBA" id="ARBA00023157"/>
    </source>
</evidence>
<dbReference type="FunFam" id="2.130.10.10:FF:000136">
    <property type="entry name" value="Probable cytosolic iron-sulfur protein assembly protein CIAO1"/>
    <property type="match status" value="1"/>
</dbReference>
<comment type="caution">
    <text evidence="9">The sequence shown here is derived from an EMBL/GenBank/DDBJ whole genome shotgun (WGS) entry which is preliminary data.</text>
</comment>
<dbReference type="PROSITE" id="PS51367">
    <property type="entry name" value="THAUMATIN_2"/>
    <property type="match status" value="1"/>
</dbReference>
<dbReference type="PROSITE" id="PS00316">
    <property type="entry name" value="THAUMATIN_1"/>
    <property type="match status" value="1"/>
</dbReference>
<comment type="similarity">
    <text evidence="2">Belongs to the thaumatin family.</text>
</comment>
<dbReference type="HAMAP" id="MF_03037">
    <property type="entry name" value="ciao1"/>
    <property type="match status" value="1"/>
</dbReference>
<dbReference type="SMART" id="SM00320">
    <property type="entry name" value="WD40"/>
    <property type="match status" value="6"/>
</dbReference>
<evidence type="ECO:0000256" key="4">
    <source>
        <dbReference type="ARBA" id="ARBA00022574"/>
    </source>
</evidence>
<dbReference type="Pfam" id="PF00314">
    <property type="entry name" value="Thaumatin"/>
    <property type="match status" value="1"/>
</dbReference>
<dbReference type="InterPro" id="IPR001938">
    <property type="entry name" value="Thaumatin"/>
</dbReference>
<dbReference type="FunFam" id="2.60.110.10:FF:000002">
    <property type="entry name" value="Thaumatin-like protein 1a"/>
    <property type="match status" value="1"/>
</dbReference>
<evidence type="ECO:0000256" key="2">
    <source>
        <dbReference type="ARBA" id="ARBA00010607"/>
    </source>
</evidence>
<keyword evidence="6" id="KW-1015">Disulfide bond</keyword>
<evidence type="ECO:0000256" key="1">
    <source>
        <dbReference type="ARBA" id="ARBA00004613"/>
    </source>
</evidence>
<dbReference type="OrthoDB" id="284782at2759"/>
<dbReference type="PANTHER" id="PTHR19920:SF0">
    <property type="entry name" value="CYTOSOLIC IRON-SULFUR PROTEIN ASSEMBLY PROTEIN CIAO1-RELATED"/>
    <property type="match status" value="1"/>
</dbReference>
<dbReference type="Proteomes" id="UP000886885">
    <property type="component" value="Chromosome 1D"/>
</dbReference>
<comment type="subcellular location">
    <subcellularLocation>
        <location evidence="1">Secreted</location>
    </subcellularLocation>
</comment>
<name>A0A8X8ALK3_POPTO</name>
<dbReference type="InterPro" id="IPR017949">
    <property type="entry name" value="Thaumatin_CS"/>
</dbReference>
<feature type="repeat" description="WD" evidence="8">
    <location>
        <begin position="114"/>
        <end position="147"/>
    </location>
</feature>
<sequence>MEELYDGNMELKEIQTLAGHSDRVWSLAWNPATGTSNNPPVLASCSGDKTVRIWEQTPSNRLWHCKAVLEETHTRTVRSCAWSPCGKLLATASFDATTAIWENIGGDFECVSTLEGHENEVKCVSWNASGSLLATCSRDKTVWIWEVMPGNEFECVSVLQGHTQDVKMVKWHPTMDVLFSCSYDNTVKVWAEDGTGDWHCVQSLGESNKYYLSLLSGHSSTVWALAFNAEGNRMVTCSDDLTLKIWETDVGGMQSGNDLVSWNHLCTLSGYHDRTIFSVHWSSFYTSSHLNREGIIASGAADDALRFFVESKDELVDGPSYKLLLKREKAHEMDINSVQWGPGVRFVLDIQKYLQPGLPAMANQIPSALTFTLLLICFKHAGALPVTFSFKNNCPFTVWPASLSNADSPQLSLTGFALTTGASSSLSIPAPWSGRFWGRTRCNTDSSGKFTCATGDCASGRIECRGAGGIPPASLAEFALRANDGHDYYDISLVDGFNIPLSVIPQGGSSECRSTSCAANVNAVCDSKLAVKGSDGTVIACKSACLAFNQPQFCCTGEFSTPDKCLASNYSSIFKQQCPEVYSYAYDDKSSLLNCPSGSNYVINFCP</sequence>
<evidence type="ECO:0000256" key="7">
    <source>
        <dbReference type="HAMAP-Rule" id="MF_03037"/>
    </source>
</evidence>
<dbReference type="PROSITE" id="PS50082">
    <property type="entry name" value="WD_REPEATS_2"/>
    <property type="match status" value="5"/>
</dbReference>
<feature type="repeat" description="WD" evidence="8">
    <location>
        <begin position="17"/>
        <end position="55"/>
    </location>
</feature>
<keyword evidence="5" id="KW-0677">Repeat</keyword>
<organism evidence="9 10">
    <name type="scientific">Populus tomentosa</name>
    <name type="common">Chinese white poplar</name>
    <dbReference type="NCBI Taxonomy" id="118781"/>
    <lineage>
        <taxon>Eukaryota</taxon>
        <taxon>Viridiplantae</taxon>
        <taxon>Streptophyta</taxon>
        <taxon>Embryophyta</taxon>
        <taxon>Tracheophyta</taxon>
        <taxon>Spermatophyta</taxon>
        <taxon>Magnoliopsida</taxon>
        <taxon>eudicotyledons</taxon>
        <taxon>Gunneridae</taxon>
        <taxon>Pentapetalae</taxon>
        <taxon>rosids</taxon>
        <taxon>fabids</taxon>
        <taxon>Malpighiales</taxon>
        <taxon>Salicaceae</taxon>
        <taxon>Saliceae</taxon>
        <taxon>Populus</taxon>
    </lineage>
</organism>
<evidence type="ECO:0000256" key="3">
    <source>
        <dbReference type="ARBA" id="ARBA00022525"/>
    </source>
</evidence>
<feature type="repeat" description="WD" evidence="8">
    <location>
        <begin position="70"/>
        <end position="102"/>
    </location>
</feature>
<evidence type="ECO:0000313" key="10">
    <source>
        <dbReference type="Proteomes" id="UP000886885"/>
    </source>
</evidence>
<dbReference type="InterPro" id="IPR019775">
    <property type="entry name" value="WD40_repeat_CS"/>
</dbReference>
<keyword evidence="10" id="KW-1185">Reference proteome</keyword>
<evidence type="ECO:0000256" key="5">
    <source>
        <dbReference type="ARBA" id="ARBA00022737"/>
    </source>
</evidence>
<protein>
    <recommendedName>
        <fullName evidence="7">Probable cytosolic iron-sulfur protein assembly protein CIAO1 homolog</fullName>
    </recommendedName>
</protein>
<comment type="similarity">
    <text evidence="7">Belongs to the WD repeat CIA1 family.</text>
</comment>
<dbReference type="InterPro" id="IPR001680">
    <property type="entry name" value="WD40_rpt"/>
</dbReference>
<gene>
    <name evidence="9" type="ORF">POTOM_005267</name>
</gene>
<keyword evidence="3" id="KW-0964">Secreted</keyword>
<dbReference type="GO" id="GO:0097361">
    <property type="term" value="C:cytosolic [4Fe-4S] assembly targeting complex"/>
    <property type="evidence" value="ECO:0007669"/>
    <property type="project" value="InterPro"/>
</dbReference>
<evidence type="ECO:0000313" key="9">
    <source>
        <dbReference type="EMBL" id="KAG6789177.1"/>
    </source>
</evidence>
<dbReference type="PANTHER" id="PTHR19920">
    <property type="entry name" value="WD40 PROTEIN CIAO1"/>
    <property type="match status" value="1"/>
</dbReference>
<dbReference type="EMBL" id="JAAWWB010000002">
    <property type="protein sequence ID" value="KAG6789177.1"/>
    <property type="molecule type" value="Genomic_DNA"/>
</dbReference>
<dbReference type="SMART" id="SM00205">
    <property type="entry name" value="THN"/>
    <property type="match status" value="1"/>
</dbReference>
<proteinExistence type="inferred from homology"/>
<feature type="repeat" description="WD" evidence="8">
    <location>
        <begin position="215"/>
        <end position="247"/>
    </location>
</feature>
<dbReference type="GO" id="GO:0016226">
    <property type="term" value="P:iron-sulfur cluster assembly"/>
    <property type="evidence" value="ECO:0007669"/>
    <property type="project" value="UniProtKB-UniRule"/>
</dbReference>
<dbReference type="GO" id="GO:0005576">
    <property type="term" value="C:extracellular region"/>
    <property type="evidence" value="ECO:0007669"/>
    <property type="project" value="UniProtKB-SubCell"/>
</dbReference>
<dbReference type="InterPro" id="IPR028608">
    <property type="entry name" value="CIAO1/Cia1"/>
</dbReference>
<dbReference type="PROSITE" id="PS00678">
    <property type="entry name" value="WD_REPEATS_1"/>
    <property type="match status" value="1"/>
</dbReference>
<accession>A0A8X8ALK3</accession>
<evidence type="ECO:0000256" key="8">
    <source>
        <dbReference type="PROSITE-ProRule" id="PRU00221"/>
    </source>
</evidence>
<keyword evidence="4 8" id="KW-0853">WD repeat</keyword>
<feature type="repeat" description="WD" evidence="8">
    <location>
        <begin position="159"/>
        <end position="190"/>
    </location>
</feature>
<dbReference type="CDD" id="cd00200">
    <property type="entry name" value="WD40"/>
    <property type="match status" value="1"/>
</dbReference>
<dbReference type="Pfam" id="PF00400">
    <property type="entry name" value="WD40"/>
    <property type="match status" value="5"/>
</dbReference>